<keyword evidence="2" id="KW-1185">Reference proteome</keyword>
<organism evidence="1 2">
    <name type="scientific">Roseibium hamelinense</name>
    <dbReference type="NCBI Taxonomy" id="150831"/>
    <lineage>
        <taxon>Bacteria</taxon>
        <taxon>Pseudomonadati</taxon>
        <taxon>Pseudomonadota</taxon>
        <taxon>Alphaproteobacteria</taxon>
        <taxon>Hyphomicrobiales</taxon>
        <taxon>Stappiaceae</taxon>
        <taxon>Roseibium</taxon>
    </lineage>
</organism>
<accession>A0A562SXF1</accession>
<gene>
    <name evidence="1" type="ORF">JM93_02676</name>
</gene>
<reference evidence="1 2" key="1">
    <citation type="submission" date="2019-07" db="EMBL/GenBank/DDBJ databases">
        <title>Genomic Encyclopedia of Archaeal and Bacterial Type Strains, Phase II (KMG-II): from individual species to whole genera.</title>
        <authorList>
            <person name="Goeker M."/>
        </authorList>
    </citation>
    <scope>NUCLEOTIDE SEQUENCE [LARGE SCALE GENOMIC DNA]</scope>
    <source>
        <strain evidence="1 2">ATCC BAA-252</strain>
    </source>
</reference>
<evidence type="ECO:0000313" key="2">
    <source>
        <dbReference type="Proteomes" id="UP000320593"/>
    </source>
</evidence>
<protein>
    <submittedName>
        <fullName evidence="1">Carotenoid 1,2-hydratase</fullName>
    </submittedName>
</protein>
<name>A0A562SXF1_9HYPH</name>
<proteinExistence type="predicted"/>
<dbReference type="SUPFAM" id="SSF159245">
    <property type="entry name" value="AttH-like"/>
    <property type="match status" value="1"/>
</dbReference>
<comment type="caution">
    <text evidence="1">The sequence shown here is derived from an EMBL/GenBank/DDBJ whole genome shotgun (WGS) entry which is preliminary data.</text>
</comment>
<dbReference type="EMBL" id="VLLF01000006">
    <property type="protein sequence ID" value="TWI85969.1"/>
    <property type="molecule type" value="Genomic_DNA"/>
</dbReference>
<sequence length="260" mass="29741">MCINVALYAPSGNRWAMTERGREALSRNAESFRVGPSSLTWQDGALVLNLDERAVPRPPKEWYPERLRCRIQLIPKAVTRRQFCIDAQGDHNWWPIAPLADISVEFEGARESWTGHGYLDSNWGLEPLEYGFEYWDWARGVLPDGRAVLIYDVNRKDKTRHCLSLTASEDGAISEHDKPAKSSLPHGFWRMKRSGHHDEGAAAEVLSTLEDSPFYMRSKLKTQLLGQPVELIHESLSGDRYASPLVKLMLPWRMPRRSGW</sequence>
<dbReference type="CDD" id="cd21471">
    <property type="entry name" value="CrtC-like"/>
    <property type="match status" value="1"/>
</dbReference>
<dbReference type="AlphaFoldDB" id="A0A562SXF1"/>
<dbReference type="Proteomes" id="UP000320593">
    <property type="component" value="Unassembled WGS sequence"/>
</dbReference>
<evidence type="ECO:0000313" key="1">
    <source>
        <dbReference type="EMBL" id="TWI85969.1"/>
    </source>
</evidence>